<geneLocation type="plasmid" evidence="1 2">
    <name>pECL_A</name>
</geneLocation>
<sequence length="45" mass="4879">MLRSTSAISKQILGGHMTAQALKPHLTIGLVQSVNYQEQLANVVM</sequence>
<accession>A0A0H3CUR6</accession>
<keyword evidence="1" id="KW-0614">Plasmid</keyword>
<dbReference type="Proteomes" id="UP000002363">
    <property type="component" value="Plasmid pECL_A"/>
</dbReference>
<dbReference type="KEGG" id="enc:ECL_A273"/>
<proteinExistence type="predicted"/>
<evidence type="ECO:0000313" key="1">
    <source>
        <dbReference type="EMBL" id="ADF64958.1"/>
    </source>
</evidence>
<name>A0A0H3CUR6_ENTCC</name>
<gene>
    <name evidence="1" type="ordered locus">ECL_A273</name>
</gene>
<evidence type="ECO:0000313" key="2">
    <source>
        <dbReference type="Proteomes" id="UP000002363"/>
    </source>
</evidence>
<organism evidence="1 2">
    <name type="scientific">Enterobacter cloacae subsp. cloacae (strain ATCC 13047 / DSM 30054 / NBRC 13535 / NCTC 10005 / WDCM 00083 / NCDC 279-56)</name>
    <dbReference type="NCBI Taxonomy" id="716541"/>
    <lineage>
        <taxon>Bacteria</taxon>
        <taxon>Pseudomonadati</taxon>
        <taxon>Pseudomonadota</taxon>
        <taxon>Gammaproteobacteria</taxon>
        <taxon>Enterobacterales</taxon>
        <taxon>Enterobacteriaceae</taxon>
        <taxon>Enterobacter</taxon>
        <taxon>Enterobacter cloacae complex</taxon>
    </lineage>
</organism>
<dbReference type="EnsemblBacteria" id="ADF64958">
    <property type="protein sequence ID" value="ADF64958"/>
    <property type="gene ID" value="ECL_A273"/>
</dbReference>
<dbReference type="AlphaFoldDB" id="A0A0H3CUR6"/>
<keyword evidence="2" id="KW-1185">Reference proteome</keyword>
<reference evidence="1 2" key="1">
    <citation type="journal article" date="2010" name="J. Bacteriol.">
        <title>Complete genome sequence of Enterobacter cloacae subsp. cloacae type strain ATCC 13047.</title>
        <authorList>
            <person name="Ren Y."/>
            <person name="Ren Y."/>
            <person name="Zhou Z."/>
            <person name="Guo X."/>
            <person name="Li Y."/>
            <person name="Feng L."/>
            <person name="Wang L."/>
        </authorList>
    </citation>
    <scope>NUCLEOTIDE SEQUENCE [LARGE SCALE GENOMIC DNA]</scope>
    <source>
        <strain evidence="2">ATCC 13047 / DSM 30054 / NBRC 13535 / NCTC 10005 / WDCM 00083 / NCDC 279-56</strain>
        <plasmid evidence="1">pECL_A</plasmid>
    </source>
</reference>
<dbReference type="HOGENOM" id="CLU_3199317_0_0_6"/>
<protein>
    <submittedName>
        <fullName evidence="1">Uncharacterized protein</fullName>
    </submittedName>
</protein>
<dbReference type="EMBL" id="CP001919">
    <property type="protein sequence ID" value="ADF64958.1"/>
    <property type="molecule type" value="Genomic_DNA"/>
</dbReference>